<gene>
    <name evidence="2" type="ORF">J8273_4474</name>
</gene>
<name>A0A8J6ATE6_9EUKA</name>
<reference evidence="2" key="1">
    <citation type="submission" date="2021-05" db="EMBL/GenBank/DDBJ databases">
        <title>A free-living protist that lacks canonical eukaryotic 1 DNA replication and segregation systems.</title>
        <authorList>
            <person name="Salas-Leiva D.E."/>
            <person name="Tromer E.C."/>
            <person name="Curtis B.A."/>
            <person name="Jerlstrom-Hultqvist J."/>
            <person name="Kolisko M."/>
            <person name="Yi Z."/>
            <person name="Salas-Leiva J.S."/>
            <person name="Gallot-Lavallee L."/>
            <person name="Kops G.J.P.L."/>
            <person name="Archibald J.M."/>
            <person name="Simpson A.G.B."/>
            <person name="Roger A.J."/>
        </authorList>
    </citation>
    <scope>NUCLEOTIDE SEQUENCE</scope>
    <source>
        <strain evidence="2">BICM</strain>
    </source>
</reference>
<comment type="caution">
    <text evidence="2">The sequence shown here is derived from an EMBL/GenBank/DDBJ whole genome shotgun (WGS) entry which is preliminary data.</text>
</comment>
<accession>A0A8J6ATE6</accession>
<dbReference type="EMBL" id="JAHDYR010000017">
    <property type="protein sequence ID" value="KAG9394111.1"/>
    <property type="molecule type" value="Genomic_DNA"/>
</dbReference>
<protein>
    <submittedName>
        <fullName evidence="2">Uncharacterized protein</fullName>
    </submittedName>
</protein>
<proteinExistence type="predicted"/>
<organism evidence="2 3">
    <name type="scientific">Carpediemonas membranifera</name>
    <dbReference type="NCBI Taxonomy" id="201153"/>
    <lineage>
        <taxon>Eukaryota</taxon>
        <taxon>Metamonada</taxon>
        <taxon>Carpediemonas-like organisms</taxon>
        <taxon>Carpediemonas</taxon>
    </lineage>
</organism>
<keyword evidence="3" id="KW-1185">Reference proteome</keyword>
<evidence type="ECO:0000313" key="3">
    <source>
        <dbReference type="Proteomes" id="UP000717585"/>
    </source>
</evidence>
<dbReference type="AlphaFoldDB" id="A0A8J6ATE6"/>
<evidence type="ECO:0000313" key="2">
    <source>
        <dbReference type="EMBL" id="KAG9394111.1"/>
    </source>
</evidence>
<evidence type="ECO:0000256" key="1">
    <source>
        <dbReference type="SAM" id="MobiDB-lite"/>
    </source>
</evidence>
<feature type="region of interest" description="Disordered" evidence="1">
    <location>
        <begin position="73"/>
        <end position="104"/>
    </location>
</feature>
<dbReference type="Proteomes" id="UP000717585">
    <property type="component" value="Unassembled WGS sequence"/>
</dbReference>
<sequence length="275" mass="30461">MALPMEFRVKAAASPLNASTKLVSNKADAPVPSKFASSELFQTRRTPLATPKTLRRKEELVPLGIQRFTSTLQRTKPQPTPVTPTASGLYGAVPPRPKLTSERRPYTPQLYKPKQWKHVEPRYVSEAAPMLLSPKKAPRTVKFAETVASTVLSGPMGIPSPSPNPSPLSQSIKRTEHAETIERVEGERVSEADRLDDAVRESTVREITRLAAAWDETIHGPQPSKNDTDAEVRLERMLFVGHDVRSILEQAREVGKRPMPVARRSALAVRKRVGS</sequence>